<dbReference type="AlphaFoldDB" id="A0AAV1JGD6"/>
<keyword evidence="1" id="KW-0732">Signal</keyword>
<proteinExistence type="predicted"/>
<dbReference type="InterPro" id="IPR015943">
    <property type="entry name" value="WD40/YVTN_repeat-like_dom_sf"/>
</dbReference>
<protein>
    <recommendedName>
        <fullName evidence="4">Ommochrome-binding protein</fullName>
    </recommendedName>
</protein>
<comment type="caution">
    <text evidence="2">The sequence shown here is derived from an EMBL/GenBank/DDBJ whole genome shotgun (WGS) entry which is preliminary data.</text>
</comment>
<gene>
    <name evidence="2" type="ORF">LNINA_LOCUS7808</name>
</gene>
<evidence type="ECO:0000313" key="2">
    <source>
        <dbReference type="EMBL" id="CAK1548419.1"/>
    </source>
</evidence>
<accession>A0AAV1JGD6</accession>
<keyword evidence="3" id="KW-1185">Reference proteome</keyword>
<reference evidence="2 3" key="1">
    <citation type="submission" date="2023-11" db="EMBL/GenBank/DDBJ databases">
        <authorList>
            <person name="Okamura Y."/>
        </authorList>
    </citation>
    <scope>NUCLEOTIDE SEQUENCE [LARGE SCALE GENOMIC DNA]</scope>
</reference>
<evidence type="ECO:0000256" key="1">
    <source>
        <dbReference type="SAM" id="SignalP"/>
    </source>
</evidence>
<dbReference type="Gene3D" id="2.130.10.10">
    <property type="entry name" value="YVTN repeat-like/Quinoprotein amine dehydrogenase"/>
    <property type="match status" value="1"/>
</dbReference>
<feature type="chain" id="PRO_5043909138" description="Ommochrome-binding protein" evidence="1">
    <location>
        <begin position="22"/>
        <end position="280"/>
    </location>
</feature>
<sequence length="280" mass="32349">MVPTMKITIVCVVLLFSSAHSHTETKCEEMMVHDKPHKKHVLSMGLNRPYQLAFDKHNQRLFFSHNVGRDDEDAFEIGYIEKDKMVPTIVQSVKNGFAIGIDNKDAIIYYGGSDGIYKQHLKENNATVYEVLKEHNVWDMFFKHALYFITYPLQHLYKLDEKNKTAEHQTHIHEKIYQFAIDGHNDMFITNETGLFLIKNGTHERIAYAGPKVFRAIEINNEGVAYFCGKNGIYTANKNNHTLDMVVKIKHVFGLTFDGDDHIIYSDSHEIVKLLPEKCK</sequence>
<name>A0AAV1JGD6_9NEOP</name>
<evidence type="ECO:0008006" key="4">
    <source>
        <dbReference type="Google" id="ProtNLM"/>
    </source>
</evidence>
<feature type="signal peptide" evidence="1">
    <location>
        <begin position="1"/>
        <end position="21"/>
    </location>
</feature>
<organism evidence="2 3">
    <name type="scientific">Leptosia nina</name>
    <dbReference type="NCBI Taxonomy" id="320188"/>
    <lineage>
        <taxon>Eukaryota</taxon>
        <taxon>Metazoa</taxon>
        <taxon>Ecdysozoa</taxon>
        <taxon>Arthropoda</taxon>
        <taxon>Hexapoda</taxon>
        <taxon>Insecta</taxon>
        <taxon>Pterygota</taxon>
        <taxon>Neoptera</taxon>
        <taxon>Endopterygota</taxon>
        <taxon>Lepidoptera</taxon>
        <taxon>Glossata</taxon>
        <taxon>Ditrysia</taxon>
        <taxon>Papilionoidea</taxon>
        <taxon>Pieridae</taxon>
        <taxon>Pierinae</taxon>
        <taxon>Leptosia</taxon>
    </lineage>
</organism>
<dbReference type="EMBL" id="CAVLEF010000010">
    <property type="protein sequence ID" value="CAK1548419.1"/>
    <property type="molecule type" value="Genomic_DNA"/>
</dbReference>
<dbReference type="SUPFAM" id="SSF101898">
    <property type="entry name" value="NHL repeat"/>
    <property type="match status" value="1"/>
</dbReference>
<dbReference type="Proteomes" id="UP001497472">
    <property type="component" value="Unassembled WGS sequence"/>
</dbReference>
<evidence type="ECO:0000313" key="3">
    <source>
        <dbReference type="Proteomes" id="UP001497472"/>
    </source>
</evidence>